<dbReference type="Pfam" id="PF01300">
    <property type="entry name" value="Sua5_yciO_yrdC"/>
    <property type="match status" value="1"/>
</dbReference>
<dbReference type="EMBL" id="JAAAPX010000090">
    <property type="protein sequence ID" value="KAF4232417.1"/>
    <property type="molecule type" value="Genomic_DNA"/>
</dbReference>
<dbReference type="GO" id="GO:0003725">
    <property type="term" value="F:double-stranded RNA binding"/>
    <property type="evidence" value="ECO:0007669"/>
    <property type="project" value="InterPro"/>
</dbReference>
<feature type="domain" description="YrdC-like" evidence="2">
    <location>
        <begin position="104"/>
        <end position="313"/>
    </location>
</feature>
<dbReference type="OrthoDB" id="4664297at2759"/>
<comment type="caution">
    <text evidence="3">The sequence shown here is derived from an EMBL/GenBank/DDBJ whole genome shotgun (WGS) entry which is preliminary data.</text>
</comment>
<reference evidence="3" key="2">
    <citation type="submission" date="2020-04" db="EMBL/GenBank/DDBJ databases">
        <authorList>
            <person name="Santos R.A.C."/>
            <person name="Steenwyk J.L."/>
            <person name="Rivero-Menendez O."/>
            <person name="Mead M.E."/>
            <person name="Silva L.P."/>
            <person name="Bastos R.W."/>
            <person name="Alastruey-Izquierdo A."/>
            <person name="Goldman G.H."/>
            <person name="Rokas A."/>
        </authorList>
    </citation>
    <scope>NUCLEOTIDE SEQUENCE</scope>
    <source>
        <strain evidence="3">CNM-CM6805</strain>
    </source>
</reference>
<keyword evidence="4" id="KW-1185">Reference proteome</keyword>
<organism evidence="3 4">
    <name type="scientific">Aspergillus fumigatiaffinis</name>
    <dbReference type="NCBI Taxonomy" id="340414"/>
    <lineage>
        <taxon>Eukaryota</taxon>
        <taxon>Fungi</taxon>
        <taxon>Dikarya</taxon>
        <taxon>Ascomycota</taxon>
        <taxon>Pezizomycotina</taxon>
        <taxon>Eurotiomycetes</taxon>
        <taxon>Eurotiomycetidae</taxon>
        <taxon>Eurotiales</taxon>
        <taxon>Aspergillaceae</taxon>
        <taxon>Aspergillus</taxon>
        <taxon>Aspergillus subgen. Fumigati</taxon>
    </lineage>
</organism>
<dbReference type="PROSITE" id="PS51163">
    <property type="entry name" value="YRDC"/>
    <property type="match status" value="1"/>
</dbReference>
<dbReference type="Proteomes" id="UP000653565">
    <property type="component" value="Unassembled WGS sequence"/>
</dbReference>
<dbReference type="Gene3D" id="3.90.870.10">
    <property type="entry name" value="DHBP synthase"/>
    <property type="match status" value="1"/>
</dbReference>
<evidence type="ECO:0000259" key="2">
    <source>
        <dbReference type="PROSITE" id="PS51163"/>
    </source>
</evidence>
<dbReference type="Gene3D" id="2.60.40.2970">
    <property type="match status" value="1"/>
</dbReference>
<evidence type="ECO:0000256" key="1">
    <source>
        <dbReference type="ARBA" id="ARBA00015492"/>
    </source>
</evidence>
<protein>
    <recommendedName>
        <fullName evidence="1">Threonylcarbamoyl-AMP synthase</fullName>
    </recommendedName>
</protein>
<dbReference type="InterPro" id="IPR017945">
    <property type="entry name" value="DHBP_synth_RibB-like_a/b_dom"/>
</dbReference>
<dbReference type="InterPro" id="IPR006070">
    <property type="entry name" value="Sua5-like_dom"/>
</dbReference>
<accession>A0A8H4HDA8</accession>
<name>A0A8H4HDA8_9EURO</name>
<evidence type="ECO:0000313" key="4">
    <source>
        <dbReference type="Proteomes" id="UP000653565"/>
    </source>
</evidence>
<dbReference type="SUPFAM" id="SSF55821">
    <property type="entry name" value="YrdC/RibB"/>
    <property type="match status" value="1"/>
</dbReference>
<sequence>MSNLQVILSPVPPSATQPISLPINIAIHNPATTPVTFLNWGTPFDPKANILGVFQINDTTTDHPITLDTIKFSRQLPPSRDDLVEIPAESSMERTITIPHVPLEEGHEYAVQAKGIWHGIWQCPRDQVTDSQLQQLDKRGEFESERALFKRIYTVKRRQPHKRHAIIGSYALHREIHILPPDKMDLVRLLTVDLNFPLGVIAPYRRDRPLIARLDAETLAASSMDGTMAMLVNGGPFQEELVRVAAAAGRAVLGSSANLTGQGTKTVVEEIEEEIREAADIVIDYGWVRDSWPRASSTMVDFESMRVVRVGACYEVIRDVVKRFAGVQWPDPSV</sequence>
<evidence type="ECO:0000313" key="3">
    <source>
        <dbReference type="EMBL" id="KAF4232417.1"/>
    </source>
</evidence>
<proteinExistence type="predicted"/>
<reference evidence="3" key="1">
    <citation type="journal article" date="2020" name="bioRxiv">
        <title>Genomic and phenotypic heterogeneity of clinical isolates of the human pathogens Aspergillus fumigatus, Aspergillus lentulus and Aspergillus fumigatiaffinis.</title>
        <authorList>
            <person name="dos Santos R.A.C."/>
            <person name="Steenwyk J.L."/>
            <person name="Rivero-Menendez O."/>
            <person name="Mead M.E."/>
            <person name="Silva L.P."/>
            <person name="Bastos R.W."/>
            <person name="Alastruey-Izquierdo A."/>
            <person name="Goldman G.H."/>
            <person name="Rokas A."/>
        </authorList>
    </citation>
    <scope>NUCLEOTIDE SEQUENCE</scope>
    <source>
        <strain evidence="3">CNM-CM6805</strain>
    </source>
</reference>
<gene>
    <name evidence="3" type="ORF">CNMCM6805_009947</name>
</gene>
<dbReference type="AlphaFoldDB" id="A0A8H4HDA8"/>